<feature type="compositionally biased region" description="Polar residues" evidence="10">
    <location>
        <begin position="10"/>
        <end position="22"/>
    </location>
</feature>
<accession>A0A1J4KI10</accession>
<feature type="transmembrane region" description="Helical" evidence="11">
    <location>
        <begin position="60"/>
        <end position="84"/>
    </location>
</feature>
<sequence>MPGKRRGRRNQANESHQQTENLLNDVGEVSQQPRISQDKHRYIPWLPKIYWFFYRKPVHFLLFLPNILTGSVSVASDLMLAYILDAVNKEDGLIQVKKYAFLHFLIAIGTGILNMVSHYSWSQATSLIRIKVQRVLFKSMLQKDVEFFDENSFGDLENLLHDEVNRAINVFSSSKGQQVRLISSIISSFSVCFALEWRLSLFSIVSTVAISLFVRLIRTAGRNQFKAARINNGKALTIADETIANSRTVFSFNRQKEEIERFSEECGEYCRHQANAKVLFNCSFNISTLFDKGAFCVCLNIGGFMVLKKIITPGLLFALTKSSFSLGHQIAQLLSTFSNEQQWLDAANKLFEVIDQVPKVPYDNGRELPVFTGNIEFRDVWFKYPTRNSWVLKNVSFKVNAGEMAAFVGHSGSGKSTILQLILRFYDVNAGQILLDGVDIKGIDPRWIHRTMSVVQQEPVLFSMSIRDNVIYGIEKQEEISEDAIDRALEIANAAHFVSKLPMKKDTLIGEKGSQLSGGQKQRIAIARAVIRDPIVLITDEATSALDSANERKVQIALDGVMKGRTSIIIAHRLGTIKNANIIHVFDSGELVESGTHDELIEKRGTYYTLIERQLNISLK</sequence>
<dbReference type="InterPro" id="IPR003593">
    <property type="entry name" value="AAA+_ATPase"/>
</dbReference>
<organism evidence="14 15">
    <name type="scientific">Tritrichomonas foetus</name>
    <dbReference type="NCBI Taxonomy" id="1144522"/>
    <lineage>
        <taxon>Eukaryota</taxon>
        <taxon>Metamonada</taxon>
        <taxon>Parabasalia</taxon>
        <taxon>Tritrichomonadida</taxon>
        <taxon>Tritrichomonadidae</taxon>
        <taxon>Tritrichomonas</taxon>
    </lineage>
</organism>
<feature type="transmembrane region" description="Helical" evidence="11">
    <location>
        <begin position="99"/>
        <end position="121"/>
    </location>
</feature>
<dbReference type="Gene3D" id="3.40.50.300">
    <property type="entry name" value="P-loop containing nucleotide triphosphate hydrolases"/>
    <property type="match status" value="1"/>
</dbReference>
<dbReference type="GeneID" id="94826457"/>
<keyword evidence="6" id="KW-0067">ATP-binding</keyword>
<dbReference type="SMART" id="SM00382">
    <property type="entry name" value="AAA"/>
    <property type="match status" value="1"/>
</dbReference>
<evidence type="ECO:0000256" key="3">
    <source>
        <dbReference type="ARBA" id="ARBA00022448"/>
    </source>
</evidence>
<keyword evidence="9 11" id="KW-0472">Membrane</keyword>
<dbReference type="PROSITE" id="PS00211">
    <property type="entry name" value="ABC_TRANSPORTER_1"/>
    <property type="match status" value="1"/>
</dbReference>
<evidence type="ECO:0000256" key="9">
    <source>
        <dbReference type="ARBA" id="ARBA00023136"/>
    </source>
</evidence>
<comment type="caution">
    <text evidence="14">The sequence shown here is derived from an EMBL/GenBank/DDBJ whole genome shotgun (WGS) entry which is preliminary data.</text>
</comment>
<dbReference type="Pfam" id="PF00664">
    <property type="entry name" value="ABC_membrane"/>
    <property type="match status" value="1"/>
</dbReference>
<keyword evidence="4 11" id="KW-0812">Transmembrane</keyword>
<feature type="transmembrane region" description="Helical" evidence="11">
    <location>
        <begin position="199"/>
        <end position="217"/>
    </location>
</feature>
<comment type="subcellular location">
    <subcellularLocation>
        <location evidence="1">Endomembrane system</location>
        <topology evidence="1">Multi-pass membrane protein</topology>
    </subcellularLocation>
</comment>
<comment type="similarity">
    <text evidence="2">Belongs to the ABC transporter superfamily. ABCB family. MHC peptide exporter (TC 3.A.1.209) subfamily.</text>
</comment>
<dbReference type="OrthoDB" id="6500128at2759"/>
<dbReference type="InterPro" id="IPR003439">
    <property type="entry name" value="ABC_transporter-like_ATP-bd"/>
</dbReference>
<feature type="region of interest" description="Disordered" evidence="10">
    <location>
        <begin position="1"/>
        <end position="23"/>
    </location>
</feature>
<dbReference type="PROSITE" id="PS50929">
    <property type="entry name" value="ABC_TM1F"/>
    <property type="match status" value="1"/>
</dbReference>
<dbReference type="Proteomes" id="UP000179807">
    <property type="component" value="Unassembled WGS sequence"/>
</dbReference>
<evidence type="ECO:0000256" key="2">
    <source>
        <dbReference type="ARBA" id="ARBA00006493"/>
    </source>
</evidence>
<dbReference type="FunFam" id="3.40.50.300:FF:000140">
    <property type="entry name" value="Lipid A export ATP-binding/permease protein MsbA"/>
    <property type="match status" value="1"/>
</dbReference>
<evidence type="ECO:0000256" key="8">
    <source>
        <dbReference type="ARBA" id="ARBA00022989"/>
    </source>
</evidence>
<dbReference type="GO" id="GO:0012505">
    <property type="term" value="C:endomembrane system"/>
    <property type="evidence" value="ECO:0007669"/>
    <property type="project" value="UniProtKB-SubCell"/>
</dbReference>
<evidence type="ECO:0000256" key="11">
    <source>
        <dbReference type="SAM" id="Phobius"/>
    </source>
</evidence>
<dbReference type="GO" id="GO:0005743">
    <property type="term" value="C:mitochondrial inner membrane"/>
    <property type="evidence" value="ECO:0007669"/>
    <property type="project" value="TreeGrafter"/>
</dbReference>
<dbReference type="GO" id="GO:0015421">
    <property type="term" value="F:ABC-type oligopeptide transporter activity"/>
    <property type="evidence" value="ECO:0007669"/>
    <property type="project" value="TreeGrafter"/>
</dbReference>
<evidence type="ECO:0000256" key="6">
    <source>
        <dbReference type="ARBA" id="ARBA00022840"/>
    </source>
</evidence>
<evidence type="ECO:0000313" key="15">
    <source>
        <dbReference type="Proteomes" id="UP000179807"/>
    </source>
</evidence>
<evidence type="ECO:0000313" key="14">
    <source>
        <dbReference type="EMBL" id="OHT10682.1"/>
    </source>
</evidence>
<reference evidence="14" key="1">
    <citation type="submission" date="2016-10" db="EMBL/GenBank/DDBJ databases">
        <authorList>
            <person name="Benchimol M."/>
            <person name="Almeida L.G."/>
            <person name="Vasconcelos A.T."/>
            <person name="Perreira-Neves A."/>
            <person name="Rosa I.A."/>
            <person name="Tasca T."/>
            <person name="Bogo M.R."/>
            <person name="de Souza W."/>
        </authorList>
    </citation>
    <scope>NUCLEOTIDE SEQUENCE [LARGE SCALE GENOMIC DNA]</scope>
    <source>
        <strain evidence="14">K</strain>
    </source>
</reference>
<dbReference type="PANTHER" id="PTHR43394:SF1">
    <property type="entry name" value="ATP-BINDING CASSETTE SUB-FAMILY B MEMBER 10, MITOCHONDRIAL"/>
    <property type="match status" value="1"/>
</dbReference>
<feature type="domain" description="ABC transporter" evidence="12">
    <location>
        <begin position="375"/>
        <end position="613"/>
    </location>
</feature>
<keyword evidence="8 11" id="KW-1133">Transmembrane helix</keyword>
<evidence type="ECO:0000256" key="7">
    <source>
        <dbReference type="ARBA" id="ARBA00022967"/>
    </source>
</evidence>
<evidence type="ECO:0000256" key="1">
    <source>
        <dbReference type="ARBA" id="ARBA00004127"/>
    </source>
</evidence>
<dbReference type="SUPFAM" id="SSF90123">
    <property type="entry name" value="ABC transporter transmembrane region"/>
    <property type="match status" value="1"/>
</dbReference>
<dbReference type="InterPro" id="IPR036640">
    <property type="entry name" value="ABC1_TM_sf"/>
</dbReference>
<evidence type="ECO:0000256" key="10">
    <source>
        <dbReference type="SAM" id="MobiDB-lite"/>
    </source>
</evidence>
<name>A0A1J4KI10_9EUKA</name>
<dbReference type="EMBL" id="MLAK01000605">
    <property type="protein sequence ID" value="OHT10682.1"/>
    <property type="molecule type" value="Genomic_DNA"/>
</dbReference>
<dbReference type="InterPro" id="IPR017871">
    <property type="entry name" value="ABC_transporter-like_CS"/>
</dbReference>
<keyword evidence="5" id="KW-0547">Nucleotide-binding</keyword>
<proteinExistence type="inferred from homology"/>
<gene>
    <name evidence="14" type="ORF">TRFO_04197</name>
</gene>
<dbReference type="GO" id="GO:0005524">
    <property type="term" value="F:ATP binding"/>
    <property type="evidence" value="ECO:0007669"/>
    <property type="project" value="UniProtKB-KW"/>
</dbReference>
<protein>
    <submittedName>
        <fullName evidence="14">ABC transporter B family member 27</fullName>
    </submittedName>
</protein>
<dbReference type="GO" id="GO:0090374">
    <property type="term" value="P:oligopeptide export from mitochondrion"/>
    <property type="evidence" value="ECO:0007669"/>
    <property type="project" value="TreeGrafter"/>
</dbReference>
<dbReference type="RefSeq" id="XP_068363818.1">
    <property type="nucleotide sequence ID" value="XM_068491753.1"/>
</dbReference>
<keyword evidence="7" id="KW-1278">Translocase</keyword>
<feature type="domain" description="ABC transmembrane type-1" evidence="13">
    <location>
        <begin position="67"/>
        <end position="318"/>
    </location>
</feature>
<evidence type="ECO:0000259" key="12">
    <source>
        <dbReference type="PROSITE" id="PS50893"/>
    </source>
</evidence>
<evidence type="ECO:0000256" key="5">
    <source>
        <dbReference type="ARBA" id="ARBA00022741"/>
    </source>
</evidence>
<dbReference type="SUPFAM" id="SSF52540">
    <property type="entry name" value="P-loop containing nucleoside triphosphate hydrolases"/>
    <property type="match status" value="1"/>
</dbReference>
<dbReference type="Gene3D" id="1.20.1560.10">
    <property type="entry name" value="ABC transporter type 1, transmembrane domain"/>
    <property type="match status" value="1"/>
</dbReference>
<dbReference type="PROSITE" id="PS50893">
    <property type="entry name" value="ABC_TRANSPORTER_2"/>
    <property type="match status" value="1"/>
</dbReference>
<evidence type="ECO:0000259" key="13">
    <source>
        <dbReference type="PROSITE" id="PS50929"/>
    </source>
</evidence>
<dbReference type="GO" id="GO:0016887">
    <property type="term" value="F:ATP hydrolysis activity"/>
    <property type="evidence" value="ECO:0007669"/>
    <property type="project" value="InterPro"/>
</dbReference>
<dbReference type="PANTHER" id="PTHR43394">
    <property type="entry name" value="ATP-DEPENDENT PERMEASE MDL1, MITOCHONDRIAL"/>
    <property type="match status" value="1"/>
</dbReference>
<dbReference type="AlphaFoldDB" id="A0A1J4KI10"/>
<keyword evidence="3" id="KW-0813">Transport</keyword>
<dbReference type="InterPro" id="IPR039421">
    <property type="entry name" value="Type_1_exporter"/>
</dbReference>
<dbReference type="VEuPathDB" id="TrichDB:TRFO_04197"/>
<dbReference type="Pfam" id="PF00005">
    <property type="entry name" value="ABC_tran"/>
    <property type="match status" value="1"/>
</dbReference>
<evidence type="ECO:0000256" key="4">
    <source>
        <dbReference type="ARBA" id="ARBA00022692"/>
    </source>
</evidence>
<dbReference type="InterPro" id="IPR011527">
    <property type="entry name" value="ABC1_TM_dom"/>
</dbReference>
<dbReference type="InterPro" id="IPR027417">
    <property type="entry name" value="P-loop_NTPase"/>
</dbReference>
<keyword evidence="15" id="KW-1185">Reference proteome</keyword>